<feature type="coiled-coil region" evidence="1">
    <location>
        <begin position="52"/>
        <end position="82"/>
    </location>
</feature>
<organism evidence="2 3">
    <name type="scientific">Trichonephila inaurata madagascariensis</name>
    <dbReference type="NCBI Taxonomy" id="2747483"/>
    <lineage>
        <taxon>Eukaryota</taxon>
        <taxon>Metazoa</taxon>
        <taxon>Ecdysozoa</taxon>
        <taxon>Arthropoda</taxon>
        <taxon>Chelicerata</taxon>
        <taxon>Arachnida</taxon>
        <taxon>Araneae</taxon>
        <taxon>Araneomorphae</taxon>
        <taxon>Entelegynae</taxon>
        <taxon>Araneoidea</taxon>
        <taxon>Nephilidae</taxon>
        <taxon>Trichonephila</taxon>
        <taxon>Trichonephila inaurata</taxon>
    </lineage>
</organism>
<evidence type="ECO:0000313" key="3">
    <source>
        <dbReference type="Proteomes" id="UP000886998"/>
    </source>
</evidence>
<dbReference type="Proteomes" id="UP000886998">
    <property type="component" value="Unassembled WGS sequence"/>
</dbReference>
<keyword evidence="1" id="KW-0175">Coiled coil</keyword>
<proteinExistence type="predicted"/>
<evidence type="ECO:0000313" key="2">
    <source>
        <dbReference type="EMBL" id="GFS33437.1"/>
    </source>
</evidence>
<reference evidence="2" key="1">
    <citation type="submission" date="2020-08" db="EMBL/GenBank/DDBJ databases">
        <title>Multicomponent nature underlies the extraordinary mechanical properties of spider dragline silk.</title>
        <authorList>
            <person name="Kono N."/>
            <person name="Nakamura H."/>
            <person name="Mori M."/>
            <person name="Yoshida Y."/>
            <person name="Ohtoshi R."/>
            <person name="Malay A.D."/>
            <person name="Moran D.A.P."/>
            <person name="Tomita M."/>
            <person name="Numata K."/>
            <person name="Arakawa K."/>
        </authorList>
    </citation>
    <scope>NUCLEOTIDE SEQUENCE</scope>
</reference>
<dbReference type="OrthoDB" id="6413744at2759"/>
<sequence length="119" mass="14283">MNLPRSDLGQCPSRLTYVMCFKIPVEKYKVCVKLARADKEYNRVKLLHRAKVERFRKEVNFREKQRQKLEEKLQNVKSLDQESKYSHCEIRSKILISSTERNIINMILKRAKWNLRKSG</sequence>
<comment type="caution">
    <text evidence="2">The sequence shown here is derived from an EMBL/GenBank/DDBJ whole genome shotgun (WGS) entry which is preliminary data.</text>
</comment>
<protein>
    <submittedName>
        <fullName evidence="2">Uncharacterized protein</fullName>
    </submittedName>
</protein>
<name>A0A8X6M9U7_9ARAC</name>
<accession>A0A8X6M9U7</accession>
<keyword evidence="3" id="KW-1185">Reference proteome</keyword>
<dbReference type="AlphaFoldDB" id="A0A8X6M9U7"/>
<evidence type="ECO:0000256" key="1">
    <source>
        <dbReference type="SAM" id="Coils"/>
    </source>
</evidence>
<gene>
    <name evidence="2" type="ORF">TNIN_323781</name>
</gene>
<dbReference type="EMBL" id="BMAV01024483">
    <property type="protein sequence ID" value="GFS33437.1"/>
    <property type="molecule type" value="Genomic_DNA"/>
</dbReference>